<gene>
    <name evidence="1" type="ORF">E6W99_09300</name>
</gene>
<name>A0A4S4C0V4_9BACI</name>
<dbReference type="InterPro" id="IPR016977">
    <property type="entry name" value="ComGF"/>
</dbReference>
<dbReference type="EMBL" id="SSNT01000006">
    <property type="protein sequence ID" value="THF80584.1"/>
    <property type="molecule type" value="Genomic_DNA"/>
</dbReference>
<dbReference type="NCBIfam" id="NF041002">
    <property type="entry name" value="pilin_ComGF"/>
    <property type="match status" value="1"/>
</dbReference>
<proteinExistence type="predicted"/>
<dbReference type="AlphaFoldDB" id="A0A4S4C0V4"/>
<comment type="caution">
    <text evidence="1">The sequence shown here is derived from an EMBL/GenBank/DDBJ whole genome shotgun (WGS) entry which is preliminary data.</text>
</comment>
<dbReference type="Proteomes" id="UP000310334">
    <property type="component" value="Unassembled WGS sequence"/>
</dbReference>
<sequence length="167" mass="19497">MSIRKLACIGRMNSKNQNQFAFFYHNEGGFTFLNMLLTFFIYSIIISTFAIILHILLSHSQHEKDLKPFEWELFVIQLHSELKEARDIAVNKTEVTFINKQGQFVSINHYQNVIRRQVIGKGHEIYLFKVKNVDFSHAPKGVHISVISTAGKVYHYTFRSFKDLIKS</sequence>
<protein>
    <recommendedName>
        <fullName evidence="3">Competence protein ComGF</fullName>
    </recommendedName>
</protein>
<keyword evidence="2" id="KW-1185">Reference proteome</keyword>
<reference evidence="1 2" key="1">
    <citation type="submission" date="2019-04" db="EMBL/GenBank/DDBJ databases">
        <title>Bacillus sediminilitoris sp. nov., isolated from a tidal flat sediment on the East China Sea.</title>
        <authorList>
            <person name="Wei Y."/>
            <person name="Mao H."/>
            <person name="Fang J."/>
        </authorList>
    </citation>
    <scope>NUCLEOTIDE SEQUENCE [LARGE SCALE GENOMIC DNA]</scope>
    <source>
        <strain evidence="1 2">DSL-17</strain>
    </source>
</reference>
<dbReference type="OrthoDB" id="2361316at2"/>
<evidence type="ECO:0008006" key="3">
    <source>
        <dbReference type="Google" id="ProtNLM"/>
    </source>
</evidence>
<evidence type="ECO:0000313" key="1">
    <source>
        <dbReference type="EMBL" id="THF80584.1"/>
    </source>
</evidence>
<accession>A0A4S4C0V4</accession>
<evidence type="ECO:0000313" key="2">
    <source>
        <dbReference type="Proteomes" id="UP000310334"/>
    </source>
</evidence>
<dbReference type="Pfam" id="PF15980">
    <property type="entry name" value="ComGF"/>
    <property type="match status" value="1"/>
</dbReference>
<dbReference type="RefSeq" id="WP_136353140.1">
    <property type="nucleotide sequence ID" value="NZ_CP046266.1"/>
</dbReference>
<organism evidence="1 2">
    <name type="scientific">Metabacillus sediminilitoris</name>
    <dbReference type="NCBI Taxonomy" id="2567941"/>
    <lineage>
        <taxon>Bacteria</taxon>
        <taxon>Bacillati</taxon>
        <taxon>Bacillota</taxon>
        <taxon>Bacilli</taxon>
        <taxon>Bacillales</taxon>
        <taxon>Bacillaceae</taxon>
        <taxon>Metabacillus</taxon>
    </lineage>
</organism>